<accession>A0A3M2QS55</accession>
<evidence type="ECO:0000256" key="2">
    <source>
        <dbReference type="ARBA" id="ARBA00011353"/>
    </source>
</evidence>
<keyword evidence="7" id="KW-1185">Reference proteome</keyword>
<comment type="caution">
    <text evidence="6">The sequence shown here is derived from an EMBL/GenBank/DDBJ whole genome shotgun (WGS) entry which is preliminary data.</text>
</comment>
<comment type="subcellular location">
    <subcellularLocation>
        <location evidence="1">Nucleus</location>
    </subcellularLocation>
</comment>
<comment type="subunit">
    <text evidence="2">Component of the NuA4 histone acetyltransferase complex.</text>
</comment>
<sequence length="95" mass="11421">MKTRSQKRASGKASLRPNRIRRKHSTKQEDYKWESLEIDRVELEESTGSFIVVVKWPNGDVSQHDKVEIYNKSPRKMLKFYERHIQFVDREEAEK</sequence>
<evidence type="ECO:0000313" key="7">
    <source>
        <dbReference type="Proteomes" id="UP000277212"/>
    </source>
</evidence>
<feature type="domain" description="Chromo shadow" evidence="5">
    <location>
        <begin position="27"/>
        <end position="90"/>
    </location>
</feature>
<dbReference type="EMBL" id="NKUJ01000935">
    <property type="protein sequence ID" value="RMI95831.1"/>
    <property type="molecule type" value="Genomic_DNA"/>
</dbReference>
<dbReference type="SMART" id="SM00300">
    <property type="entry name" value="ChSh"/>
    <property type="match status" value="1"/>
</dbReference>
<evidence type="ECO:0000259" key="5">
    <source>
        <dbReference type="SMART" id="SM00300"/>
    </source>
</evidence>
<evidence type="ECO:0000313" key="6">
    <source>
        <dbReference type="EMBL" id="RMI95831.1"/>
    </source>
</evidence>
<name>A0A3M2QS55_9HYPO</name>
<gene>
    <name evidence="6" type="ORF">CDV36_016372</name>
</gene>
<dbReference type="SUPFAM" id="SSF54160">
    <property type="entry name" value="Chromo domain-like"/>
    <property type="match status" value="1"/>
</dbReference>
<feature type="compositionally biased region" description="Basic residues" evidence="4">
    <location>
        <begin position="1"/>
        <end position="10"/>
    </location>
</feature>
<dbReference type="GO" id="GO:0005634">
    <property type="term" value="C:nucleus"/>
    <property type="evidence" value="ECO:0007669"/>
    <property type="project" value="UniProtKB-SubCell"/>
</dbReference>
<protein>
    <recommendedName>
        <fullName evidence="5">Chromo shadow domain-containing protein</fullName>
    </recommendedName>
</protein>
<dbReference type="InterPro" id="IPR016197">
    <property type="entry name" value="Chromo-like_dom_sf"/>
</dbReference>
<evidence type="ECO:0000256" key="3">
    <source>
        <dbReference type="ARBA" id="ARBA00023242"/>
    </source>
</evidence>
<dbReference type="Proteomes" id="UP000277212">
    <property type="component" value="Unassembled WGS sequence"/>
</dbReference>
<dbReference type="OrthoDB" id="433924at2759"/>
<proteinExistence type="predicted"/>
<feature type="region of interest" description="Disordered" evidence="4">
    <location>
        <begin position="1"/>
        <end position="28"/>
    </location>
</feature>
<evidence type="ECO:0000256" key="1">
    <source>
        <dbReference type="ARBA" id="ARBA00004123"/>
    </source>
</evidence>
<dbReference type="STRING" id="2010991.A0A3M2QS55"/>
<evidence type="ECO:0000256" key="4">
    <source>
        <dbReference type="SAM" id="MobiDB-lite"/>
    </source>
</evidence>
<dbReference type="AlphaFoldDB" id="A0A3M2QS55"/>
<reference evidence="6 7" key="1">
    <citation type="submission" date="2017-06" db="EMBL/GenBank/DDBJ databases">
        <title>Comparative genomic analysis of Ambrosia Fusariam Clade fungi.</title>
        <authorList>
            <person name="Stajich J.E."/>
            <person name="Carrillo J."/>
            <person name="Kijimoto T."/>
            <person name="Eskalen A."/>
            <person name="O'Donnell K."/>
            <person name="Kasson M."/>
        </authorList>
    </citation>
    <scope>NUCLEOTIDE SEQUENCE [LARGE SCALE GENOMIC DNA]</scope>
    <source>
        <strain evidence="6">UCR3666</strain>
    </source>
</reference>
<dbReference type="Gene3D" id="2.40.50.40">
    <property type="match status" value="1"/>
</dbReference>
<dbReference type="InterPro" id="IPR008251">
    <property type="entry name" value="Chromo_shadow_dom"/>
</dbReference>
<dbReference type="Pfam" id="PF01393">
    <property type="entry name" value="Chromo_shadow"/>
    <property type="match status" value="1"/>
</dbReference>
<organism evidence="6 7">
    <name type="scientific">Fusarium kuroshium</name>
    <dbReference type="NCBI Taxonomy" id="2010991"/>
    <lineage>
        <taxon>Eukaryota</taxon>
        <taxon>Fungi</taxon>
        <taxon>Dikarya</taxon>
        <taxon>Ascomycota</taxon>
        <taxon>Pezizomycotina</taxon>
        <taxon>Sordariomycetes</taxon>
        <taxon>Hypocreomycetidae</taxon>
        <taxon>Hypocreales</taxon>
        <taxon>Nectriaceae</taxon>
        <taxon>Fusarium</taxon>
        <taxon>Fusarium solani species complex</taxon>
    </lineage>
</organism>
<keyword evidence="3" id="KW-0539">Nucleus</keyword>